<evidence type="ECO:0000313" key="6">
    <source>
        <dbReference type="Proteomes" id="UP000789342"/>
    </source>
</evidence>
<comment type="similarity">
    <text evidence="1 4">Belongs to the peptidase S10 family.</text>
</comment>
<dbReference type="InterPro" id="IPR029058">
    <property type="entry name" value="AB_hydrolase_fold"/>
</dbReference>
<dbReference type="PANTHER" id="PTHR11802:SF64">
    <property type="entry name" value="CARBOXYPEPTIDASE"/>
    <property type="match status" value="1"/>
</dbReference>
<feature type="signal peptide" evidence="4">
    <location>
        <begin position="1"/>
        <end position="35"/>
    </location>
</feature>
<evidence type="ECO:0000313" key="5">
    <source>
        <dbReference type="EMBL" id="CAG8595208.1"/>
    </source>
</evidence>
<sequence>MPRVLSFSNYFSTLLFALFSIVLLLNTTLFSSVDANHVPPLNSEIVSSNICDPNVKQYSGYIKVKNAHYYFWFFESRNNPETSPLTLFLNGGPGCSSMIGLFQEMGPCRSIKNGTDVEINPYSWNKVSNLLFVDQPIGAGFSYGNKYLDSTEDAAEVLYEFLQLWFRQFPEYLDRDFHLFGESYAGHYVPATASLILKKNSLYNNIKKRKAGTKLSVPIRLKSIGIGNGWINPTIQYGSNIDYIIHNAYGPLLNKKIHSEMTANYPTCKALLKKCTDTNSPNDCGDAGNYCTANFTALFSANSGVNPYDVRTSNSTTFSYPSPDYNNYLALPNVRKAIGAQIPYTECSVTTYNYFVLQKSDDMRDFLPTLSSVVDSGVRTLMYYGDADFDCNWMGGHNVSKAVQWKYQSQYNSAPLKEWFLGGRKARGKIQTHSCLTFVSIYNSGHEVSVYQPKVALEMFT</sequence>
<protein>
    <recommendedName>
        <fullName evidence="4">Carboxypeptidase</fullName>
        <ecNumber evidence="4">3.4.16.-</ecNumber>
    </recommendedName>
</protein>
<keyword evidence="4" id="KW-0645">Protease</keyword>
<keyword evidence="4" id="KW-0732">Signal</keyword>
<feature type="non-terminal residue" evidence="5">
    <location>
        <position position="1"/>
    </location>
</feature>
<keyword evidence="6" id="KW-1185">Reference proteome</keyword>
<keyword evidence="4" id="KW-0378">Hydrolase</keyword>
<evidence type="ECO:0000256" key="4">
    <source>
        <dbReference type="RuleBase" id="RU361156"/>
    </source>
</evidence>
<dbReference type="OrthoDB" id="443318at2759"/>
<dbReference type="EC" id="3.4.16.-" evidence="4"/>
<comment type="caution">
    <text evidence="5">The sequence shown here is derived from an EMBL/GenBank/DDBJ whole genome shotgun (WGS) entry which is preliminary data.</text>
</comment>
<evidence type="ECO:0000256" key="1">
    <source>
        <dbReference type="ARBA" id="ARBA00009431"/>
    </source>
</evidence>
<evidence type="ECO:0000256" key="2">
    <source>
        <dbReference type="ARBA" id="ARBA00022645"/>
    </source>
</evidence>
<dbReference type="GO" id="GO:0004185">
    <property type="term" value="F:serine-type carboxypeptidase activity"/>
    <property type="evidence" value="ECO:0007669"/>
    <property type="project" value="UniProtKB-UniRule"/>
</dbReference>
<dbReference type="EMBL" id="CAJVPV010005740">
    <property type="protein sequence ID" value="CAG8595208.1"/>
    <property type="molecule type" value="Genomic_DNA"/>
</dbReference>
<name>A0A9N9CDN0_9GLOM</name>
<evidence type="ECO:0000256" key="3">
    <source>
        <dbReference type="ARBA" id="ARBA00023180"/>
    </source>
</evidence>
<dbReference type="Gene3D" id="3.40.50.1820">
    <property type="entry name" value="alpha/beta hydrolase"/>
    <property type="match status" value="1"/>
</dbReference>
<dbReference type="InterPro" id="IPR018202">
    <property type="entry name" value="Ser_caboxypep_ser_AS"/>
</dbReference>
<reference evidence="5" key="1">
    <citation type="submission" date="2021-06" db="EMBL/GenBank/DDBJ databases">
        <authorList>
            <person name="Kallberg Y."/>
            <person name="Tangrot J."/>
            <person name="Rosling A."/>
        </authorList>
    </citation>
    <scope>NUCLEOTIDE SEQUENCE</scope>
    <source>
        <strain evidence="5">CL551</strain>
    </source>
</reference>
<dbReference type="Proteomes" id="UP000789342">
    <property type="component" value="Unassembled WGS sequence"/>
</dbReference>
<gene>
    <name evidence="5" type="ORF">AMORRO_LOCUS7530</name>
</gene>
<dbReference type="PROSITE" id="PS00131">
    <property type="entry name" value="CARBOXYPEPT_SER_SER"/>
    <property type="match status" value="1"/>
</dbReference>
<keyword evidence="3" id="KW-0325">Glycoprotein</keyword>
<organism evidence="5 6">
    <name type="scientific">Acaulospora morrowiae</name>
    <dbReference type="NCBI Taxonomy" id="94023"/>
    <lineage>
        <taxon>Eukaryota</taxon>
        <taxon>Fungi</taxon>
        <taxon>Fungi incertae sedis</taxon>
        <taxon>Mucoromycota</taxon>
        <taxon>Glomeromycotina</taxon>
        <taxon>Glomeromycetes</taxon>
        <taxon>Diversisporales</taxon>
        <taxon>Acaulosporaceae</taxon>
        <taxon>Acaulospora</taxon>
    </lineage>
</organism>
<dbReference type="SUPFAM" id="SSF53474">
    <property type="entry name" value="alpha/beta-Hydrolases"/>
    <property type="match status" value="1"/>
</dbReference>
<dbReference type="GO" id="GO:0000324">
    <property type="term" value="C:fungal-type vacuole"/>
    <property type="evidence" value="ECO:0007669"/>
    <property type="project" value="TreeGrafter"/>
</dbReference>
<proteinExistence type="inferred from homology"/>
<dbReference type="PRINTS" id="PR00724">
    <property type="entry name" value="CRBOXYPTASEC"/>
</dbReference>
<dbReference type="PANTHER" id="PTHR11802">
    <property type="entry name" value="SERINE PROTEASE FAMILY S10 SERINE CARBOXYPEPTIDASE"/>
    <property type="match status" value="1"/>
</dbReference>
<keyword evidence="2 4" id="KW-0121">Carboxypeptidase</keyword>
<dbReference type="GO" id="GO:0006508">
    <property type="term" value="P:proteolysis"/>
    <property type="evidence" value="ECO:0007669"/>
    <property type="project" value="UniProtKB-KW"/>
</dbReference>
<dbReference type="Gene3D" id="1.10.287.410">
    <property type="match status" value="1"/>
</dbReference>
<feature type="chain" id="PRO_5040544028" description="Carboxypeptidase" evidence="4">
    <location>
        <begin position="36"/>
        <end position="461"/>
    </location>
</feature>
<dbReference type="InterPro" id="IPR001563">
    <property type="entry name" value="Peptidase_S10"/>
</dbReference>
<accession>A0A9N9CDN0</accession>
<dbReference type="AlphaFoldDB" id="A0A9N9CDN0"/>
<dbReference type="Pfam" id="PF00450">
    <property type="entry name" value="Peptidase_S10"/>
    <property type="match status" value="1"/>
</dbReference>